<dbReference type="AlphaFoldDB" id="A0A1Y2ETM8"/>
<dbReference type="PANTHER" id="PTHR42976">
    <property type="entry name" value="BIFUNCTIONAL CHITINASE/LYSOZYME-RELATED"/>
    <property type="match status" value="1"/>
</dbReference>
<accession>A0A1Y2ETM8</accession>
<dbReference type="Gene3D" id="3.20.20.80">
    <property type="entry name" value="Glycosidases"/>
    <property type="match status" value="1"/>
</dbReference>
<dbReference type="EMBL" id="MCOG01000030">
    <property type="protein sequence ID" value="ORY74195.1"/>
    <property type="molecule type" value="Genomic_DNA"/>
</dbReference>
<dbReference type="Proteomes" id="UP000193920">
    <property type="component" value="Unassembled WGS sequence"/>
</dbReference>
<dbReference type="STRING" id="1754190.A0A1Y2ETM8"/>
<sequence>MINEKIFKSEDVNNPKKIKENTESLKVDYSEKESEGIRTNYSNNTKNINGKYENRGQLKVFSPYVDITQYPTFNLAEARNSLGIDTFIISFIVCCNSPSCRKNEASFAGRIGLDPDPQDENSKETLKAIETVIHDFEKKGGKIVISFGGADNEELALCHSDPNALAKQYKRVIQKFHPSRIDFDIEGSHESSNTHKLRAEALSILRKELQEDMPLISLCLPVNPDIGFDSSTLSIIETMKENEINIDLISIMAMDYGSYYSGTDSYLNALHSLEKSYKQSKSYYPNIKMGVIPMIGENDDGSVFSLSDASNLIQNLKTRDYVGMVSMWSINRDKNKGNFVSLSSNTYQNPDYKEKCGGNTQYAYSKILINFLN</sequence>
<dbReference type="PANTHER" id="PTHR42976:SF1">
    <property type="entry name" value="GH18 DOMAIN-CONTAINING PROTEIN-RELATED"/>
    <property type="match status" value="1"/>
</dbReference>
<dbReference type="SUPFAM" id="SSF51445">
    <property type="entry name" value="(Trans)glycosidases"/>
    <property type="match status" value="1"/>
</dbReference>
<dbReference type="GO" id="GO:0005975">
    <property type="term" value="P:carbohydrate metabolic process"/>
    <property type="evidence" value="ECO:0007669"/>
    <property type="project" value="InterPro"/>
</dbReference>
<evidence type="ECO:0000313" key="3">
    <source>
        <dbReference type="Proteomes" id="UP000193920"/>
    </source>
</evidence>
<feature type="domain" description="GH18" evidence="1">
    <location>
        <begin position="58"/>
        <end position="373"/>
    </location>
</feature>
<comment type="caution">
    <text evidence="2">The sequence shown here is derived from an EMBL/GenBank/DDBJ whole genome shotgun (WGS) entry which is preliminary data.</text>
</comment>
<name>A0A1Y2ETM8_9FUNG</name>
<dbReference type="InterPro" id="IPR017853">
    <property type="entry name" value="GH"/>
</dbReference>
<gene>
    <name evidence="2" type="ORF">LY90DRAFT_502701</name>
</gene>
<evidence type="ECO:0000259" key="1">
    <source>
        <dbReference type="PROSITE" id="PS51910"/>
    </source>
</evidence>
<reference evidence="2 3" key="1">
    <citation type="submission" date="2016-08" db="EMBL/GenBank/DDBJ databases">
        <title>A Parts List for Fungal Cellulosomes Revealed by Comparative Genomics.</title>
        <authorList>
            <consortium name="DOE Joint Genome Institute"/>
            <person name="Haitjema C.H."/>
            <person name="Gilmore S.P."/>
            <person name="Henske J.K."/>
            <person name="Solomon K.V."/>
            <person name="De Groot R."/>
            <person name="Kuo A."/>
            <person name="Mondo S.J."/>
            <person name="Salamov A.A."/>
            <person name="Labutti K."/>
            <person name="Zhao Z."/>
            <person name="Chiniquy J."/>
            <person name="Barry K."/>
            <person name="Brewer H.M."/>
            <person name="Purvine S.O."/>
            <person name="Wright A.T."/>
            <person name="Boxma B."/>
            <person name="Van Alen T."/>
            <person name="Hackstein J.H."/>
            <person name="Baker S.E."/>
            <person name="Grigoriev I.V."/>
            <person name="O'Malley M.A."/>
        </authorList>
    </citation>
    <scope>NUCLEOTIDE SEQUENCE [LARGE SCALE GENOMIC DNA]</scope>
    <source>
        <strain evidence="2 3">G1</strain>
    </source>
</reference>
<organism evidence="2 3">
    <name type="scientific">Neocallimastix californiae</name>
    <dbReference type="NCBI Taxonomy" id="1754190"/>
    <lineage>
        <taxon>Eukaryota</taxon>
        <taxon>Fungi</taxon>
        <taxon>Fungi incertae sedis</taxon>
        <taxon>Chytridiomycota</taxon>
        <taxon>Chytridiomycota incertae sedis</taxon>
        <taxon>Neocallimastigomycetes</taxon>
        <taxon>Neocallimastigales</taxon>
        <taxon>Neocallimastigaceae</taxon>
        <taxon>Neocallimastix</taxon>
    </lineage>
</organism>
<protein>
    <recommendedName>
        <fullName evidence="1">GH18 domain-containing protein</fullName>
    </recommendedName>
</protein>
<dbReference type="InterPro" id="IPR052750">
    <property type="entry name" value="GH18_Chitinase"/>
</dbReference>
<dbReference type="OrthoDB" id="3012298at2759"/>
<dbReference type="InterPro" id="IPR001223">
    <property type="entry name" value="Glyco_hydro18_cat"/>
</dbReference>
<keyword evidence="3" id="KW-1185">Reference proteome</keyword>
<evidence type="ECO:0000313" key="2">
    <source>
        <dbReference type="EMBL" id="ORY74195.1"/>
    </source>
</evidence>
<proteinExistence type="predicted"/>
<dbReference type="PROSITE" id="PS51910">
    <property type="entry name" value="GH18_2"/>
    <property type="match status" value="1"/>
</dbReference>